<sequence length="232" mass="24994">MTDPTTPEDPQSTSAPRHSGGRVESRSEHRSGGPDSTGDPDQTPDEFDLEALADHDDEGVDLARIIALSARGDPAGAPRSGADHDVILPPPMGIRRTRKRRRRRSSPWSGAGPDGRDPVSLGTAMDRLIADRGWSRQISLRVVLERWSDLVGPVNAHHSHPIGYRDSVLTVQAESTVWATSLRSIAANLVAELNHQLGEGTVTRVVVEGPAAPSWKHGIRSVPGRGPRDTYG</sequence>
<organism evidence="2 3">
    <name type="scientific">Acidipropionibacterium jensenii</name>
    <dbReference type="NCBI Taxonomy" id="1749"/>
    <lineage>
        <taxon>Bacteria</taxon>
        <taxon>Bacillati</taxon>
        <taxon>Actinomycetota</taxon>
        <taxon>Actinomycetes</taxon>
        <taxon>Propionibacteriales</taxon>
        <taxon>Propionibacteriaceae</taxon>
        <taxon>Acidipropionibacterium</taxon>
    </lineage>
</organism>
<feature type="region of interest" description="Disordered" evidence="1">
    <location>
        <begin position="1"/>
        <end position="56"/>
    </location>
</feature>
<dbReference type="PANTHER" id="PTHR36456">
    <property type="entry name" value="UPF0232 PROTEIN SCO3875"/>
    <property type="match status" value="1"/>
</dbReference>
<feature type="compositionally biased region" description="Basic residues" evidence="1">
    <location>
        <begin position="95"/>
        <end position="105"/>
    </location>
</feature>
<feature type="compositionally biased region" description="Acidic residues" evidence="1">
    <location>
        <begin position="42"/>
        <end position="56"/>
    </location>
</feature>
<feature type="compositionally biased region" description="Basic and acidic residues" evidence="1">
    <location>
        <begin position="21"/>
        <end position="32"/>
    </location>
</feature>
<protein>
    <submittedName>
        <fullName evidence="2">DUF721 domain-containing protein</fullName>
    </submittedName>
</protein>
<dbReference type="InterPro" id="IPR007922">
    <property type="entry name" value="DciA-like"/>
</dbReference>
<reference evidence="3" key="1">
    <citation type="submission" date="2017-12" db="EMBL/GenBank/DDBJ databases">
        <title>Whole genome sequencing of Acidipropionibacterium jensenii strains JS279 and JS280.</title>
        <authorList>
            <person name="Deptula P."/>
            <person name="Laine P."/>
            <person name="Smolander O.-P."/>
            <person name="Paulin L."/>
            <person name="Auvinen P."/>
            <person name="Varmanen P."/>
        </authorList>
    </citation>
    <scope>NUCLEOTIDE SEQUENCE [LARGE SCALE GENOMIC DNA]</scope>
    <source>
        <strain evidence="3">JS280</strain>
    </source>
</reference>
<feature type="compositionally biased region" description="Polar residues" evidence="1">
    <location>
        <begin position="1"/>
        <end position="16"/>
    </location>
</feature>
<gene>
    <name evidence="2" type="ORF">C0Z10_00035</name>
</gene>
<dbReference type="RefSeq" id="WP_097798034.1">
    <property type="nucleotide sequence ID" value="NZ_CP025570.1"/>
</dbReference>
<dbReference type="Pfam" id="PF05258">
    <property type="entry name" value="DciA"/>
    <property type="match status" value="1"/>
</dbReference>
<proteinExistence type="predicted"/>
<dbReference type="PANTHER" id="PTHR36456:SF1">
    <property type="entry name" value="UPF0232 PROTEIN SCO3875"/>
    <property type="match status" value="1"/>
</dbReference>
<accession>A0A3Q9UC09</accession>
<evidence type="ECO:0000256" key="1">
    <source>
        <dbReference type="SAM" id="MobiDB-lite"/>
    </source>
</evidence>
<dbReference type="KEGG" id="aji:C0Z10_00035"/>
<dbReference type="Proteomes" id="UP000285875">
    <property type="component" value="Chromosome"/>
</dbReference>
<feature type="region of interest" description="Disordered" evidence="1">
    <location>
        <begin position="72"/>
        <end position="120"/>
    </location>
</feature>
<name>A0A3Q9UC09_9ACTN</name>
<evidence type="ECO:0000313" key="2">
    <source>
        <dbReference type="EMBL" id="AZZ38408.1"/>
    </source>
</evidence>
<dbReference type="AlphaFoldDB" id="A0A3Q9UC09"/>
<evidence type="ECO:0000313" key="3">
    <source>
        <dbReference type="Proteomes" id="UP000285875"/>
    </source>
</evidence>
<dbReference type="EMBL" id="CP025570">
    <property type="protein sequence ID" value="AZZ38408.1"/>
    <property type="molecule type" value="Genomic_DNA"/>
</dbReference>